<evidence type="ECO:0000256" key="1">
    <source>
        <dbReference type="ARBA" id="ARBA00010641"/>
    </source>
</evidence>
<evidence type="ECO:0000256" key="2">
    <source>
        <dbReference type="ARBA" id="ARBA00023015"/>
    </source>
</evidence>
<comment type="caution">
    <text evidence="8">The sequence shown here is derived from an EMBL/GenBank/DDBJ whole genome shotgun (WGS) entry which is preliminary data.</text>
</comment>
<evidence type="ECO:0000256" key="3">
    <source>
        <dbReference type="ARBA" id="ARBA00023082"/>
    </source>
</evidence>
<feature type="domain" description="RNA polymerase sigma-70 region 2" evidence="6">
    <location>
        <begin position="17"/>
        <end position="80"/>
    </location>
</feature>
<keyword evidence="9" id="KW-1185">Reference proteome</keyword>
<dbReference type="Proteomes" id="UP001180973">
    <property type="component" value="Unassembled WGS sequence"/>
</dbReference>
<proteinExistence type="inferred from homology"/>
<keyword evidence="3" id="KW-0731">Sigma factor</keyword>
<name>A0ABU2WPT8_9ACTN</name>
<dbReference type="InterPro" id="IPR014284">
    <property type="entry name" value="RNA_pol_sigma-70_dom"/>
</dbReference>
<evidence type="ECO:0000259" key="7">
    <source>
        <dbReference type="Pfam" id="PF08281"/>
    </source>
</evidence>
<dbReference type="InterPro" id="IPR039425">
    <property type="entry name" value="RNA_pol_sigma-70-like"/>
</dbReference>
<reference evidence="8" key="1">
    <citation type="submission" date="2023-09" db="EMBL/GenBank/DDBJ databases">
        <title>30 novel species of actinomycetes from the DSMZ collection.</title>
        <authorList>
            <person name="Nouioui I."/>
        </authorList>
    </citation>
    <scope>NUCLEOTIDE SEQUENCE</scope>
    <source>
        <strain evidence="8">DSM 115977</strain>
    </source>
</reference>
<dbReference type="Gene3D" id="1.10.1740.10">
    <property type="match status" value="1"/>
</dbReference>
<dbReference type="Pfam" id="PF04542">
    <property type="entry name" value="Sigma70_r2"/>
    <property type="match status" value="1"/>
</dbReference>
<evidence type="ECO:0000259" key="6">
    <source>
        <dbReference type="Pfam" id="PF04542"/>
    </source>
</evidence>
<dbReference type="PANTHER" id="PTHR43133">
    <property type="entry name" value="RNA POLYMERASE ECF-TYPE SIGMA FACTO"/>
    <property type="match status" value="1"/>
</dbReference>
<protein>
    <submittedName>
        <fullName evidence="8">RNA polymerase sigma factor</fullName>
    </submittedName>
</protein>
<evidence type="ECO:0000256" key="5">
    <source>
        <dbReference type="SAM" id="MobiDB-lite"/>
    </source>
</evidence>
<evidence type="ECO:0000256" key="4">
    <source>
        <dbReference type="ARBA" id="ARBA00023163"/>
    </source>
</evidence>
<feature type="region of interest" description="Disordered" evidence="5">
    <location>
        <begin position="164"/>
        <end position="188"/>
    </location>
</feature>
<dbReference type="NCBIfam" id="TIGR02937">
    <property type="entry name" value="sigma70-ECF"/>
    <property type="match status" value="1"/>
</dbReference>
<dbReference type="Pfam" id="PF08281">
    <property type="entry name" value="Sigma70_r4_2"/>
    <property type="match status" value="1"/>
</dbReference>
<dbReference type="Gene3D" id="1.10.10.10">
    <property type="entry name" value="Winged helix-like DNA-binding domain superfamily/Winged helix DNA-binding domain"/>
    <property type="match status" value="1"/>
</dbReference>
<feature type="domain" description="RNA polymerase sigma factor 70 region 4 type 2" evidence="7">
    <location>
        <begin position="112"/>
        <end position="162"/>
    </location>
</feature>
<dbReference type="SUPFAM" id="SSF88659">
    <property type="entry name" value="Sigma3 and sigma4 domains of RNA polymerase sigma factors"/>
    <property type="match status" value="1"/>
</dbReference>
<evidence type="ECO:0000313" key="9">
    <source>
        <dbReference type="Proteomes" id="UP001180973"/>
    </source>
</evidence>
<dbReference type="EMBL" id="JAVRFL010000003">
    <property type="protein sequence ID" value="MDT0527935.1"/>
    <property type="molecule type" value="Genomic_DNA"/>
</dbReference>
<dbReference type="InterPro" id="IPR013324">
    <property type="entry name" value="RNA_pol_sigma_r3/r4-like"/>
</dbReference>
<keyword evidence="4" id="KW-0804">Transcription</keyword>
<accession>A0ABU2WPT8</accession>
<dbReference type="SUPFAM" id="SSF88946">
    <property type="entry name" value="Sigma2 domain of RNA polymerase sigma factors"/>
    <property type="match status" value="1"/>
</dbReference>
<keyword evidence="2" id="KW-0805">Transcription regulation</keyword>
<dbReference type="InterPro" id="IPR013249">
    <property type="entry name" value="RNA_pol_sigma70_r4_t2"/>
</dbReference>
<dbReference type="PANTHER" id="PTHR43133:SF25">
    <property type="entry name" value="RNA POLYMERASE SIGMA FACTOR RFAY-RELATED"/>
    <property type="match status" value="1"/>
</dbReference>
<organism evidence="8 9">
    <name type="scientific">Micromonospora reichwaldensis</name>
    <dbReference type="NCBI Taxonomy" id="3075516"/>
    <lineage>
        <taxon>Bacteria</taxon>
        <taxon>Bacillati</taxon>
        <taxon>Actinomycetota</taxon>
        <taxon>Actinomycetes</taxon>
        <taxon>Micromonosporales</taxon>
        <taxon>Micromonosporaceae</taxon>
        <taxon>Micromonospora</taxon>
    </lineage>
</organism>
<dbReference type="InterPro" id="IPR036388">
    <property type="entry name" value="WH-like_DNA-bd_sf"/>
</dbReference>
<gene>
    <name evidence="8" type="ORF">RM555_02890</name>
</gene>
<dbReference type="RefSeq" id="WP_311410307.1">
    <property type="nucleotide sequence ID" value="NZ_JAVRFL010000003.1"/>
</dbReference>
<dbReference type="InterPro" id="IPR013325">
    <property type="entry name" value="RNA_pol_sigma_r2"/>
</dbReference>
<evidence type="ECO:0000313" key="8">
    <source>
        <dbReference type="EMBL" id="MDT0527935.1"/>
    </source>
</evidence>
<sequence>MREEHAAERHEQRFVELWTEHGPRVMAYALRHLDSDSAQDVVSETFLVAWRKLASVPDDPLPWLLVVARNTISNLRRSGHRQARVAVELERFRQVAEPAAAADVLATERATVLTQLATLTPKEREALLLIAWDGLTPEQAARVAGCSLPAFHVRVFRARRRLRASGEPDAPPHVDAAQRPLPSAGGTA</sequence>
<comment type="similarity">
    <text evidence="1">Belongs to the sigma-70 factor family. ECF subfamily.</text>
</comment>
<dbReference type="InterPro" id="IPR007627">
    <property type="entry name" value="RNA_pol_sigma70_r2"/>
</dbReference>